<keyword evidence="2 4" id="KW-0238">DNA-binding</keyword>
<evidence type="ECO:0000256" key="3">
    <source>
        <dbReference type="ARBA" id="ARBA00023163"/>
    </source>
</evidence>
<name>A0ABT8T9R0_9GAMM</name>
<dbReference type="InterPro" id="IPR001647">
    <property type="entry name" value="HTH_TetR"/>
</dbReference>
<dbReference type="InterPro" id="IPR054156">
    <property type="entry name" value="YxaF_TetR_C"/>
</dbReference>
<sequence>MADKATDQRIVAAADDLFYRQGYEHTSFRDIAEAVGISRGNFYHHYKSKDDILRAVIERRLDNTRLLLRQWEQQASSPLDRIICFVKILTTNWAKIRLYGCPVGTLTTELSKLDHPAKKQASEVLTLFRQWLKAQFIALEKAPEKADELAMHVLAFSQGVATLASAYRDKAFVQREIDGMCKWLTQLAAQQE</sequence>
<evidence type="ECO:0000256" key="4">
    <source>
        <dbReference type="PROSITE-ProRule" id="PRU00335"/>
    </source>
</evidence>
<keyword evidence="1" id="KW-0805">Transcription regulation</keyword>
<dbReference type="SUPFAM" id="SSF48498">
    <property type="entry name" value="Tetracyclin repressor-like, C-terminal domain"/>
    <property type="match status" value="1"/>
</dbReference>
<dbReference type="PANTHER" id="PTHR47506">
    <property type="entry name" value="TRANSCRIPTIONAL REGULATORY PROTEIN"/>
    <property type="match status" value="1"/>
</dbReference>
<keyword evidence="3" id="KW-0804">Transcription</keyword>
<accession>A0ABT8T9R0</accession>
<evidence type="ECO:0000313" key="6">
    <source>
        <dbReference type="EMBL" id="MDO3380625.1"/>
    </source>
</evidence>
<evidence type="ECO:0000256" key="2">
    <source>
        <dbReference type="ARBA" id="ARBA00023125"/>
    </source>
</evidence>
<dbReference type="PROSITE" id="PS50977">
    <property type="entry name" value="HTH_TETR_2"/>
    <property type="match status" value="1"/>
</dbReference>
<feature type="DNA-binding region" description="H-T-H motif" evidence="4">
    <location>
        <begin position="27"/>
        <end position="46"/>
    </location>
</feature>
<comment type="caution">
    <text evidence="6">The sequence shown here is derived from an EMBL/GenBank/DDBJ whole genome shotgun (WGS) entry which is preliminary data.</text>
</comment>
<evidence type="ECO:0000256" key="1">
    <source>
        <dbReference type="ARBA" id="ARBA00023015"/>
    </source>
</evidence>
<protein>
    <submittedName>
        <fullName evidence="6">TetR/AcrR family transcriptional regulator</fullName>
    </submittedName>
</protein>
<dbReference type="PRINTS" id="PR00455">
    <property type="entry name" value="HTHTETR"/>
</dbReference>
<dbReference type="RefSeq" id="WP_302710749.1">
    <property type="nucleotide sequence ID" value="NZ_JAULRT010000027.1"/>
</dbReference>
<gene>
    <name evidence="6" type="ORF">QWI16_00485</name>
</gene>
<dbReference type="Gene3D" id="1.10.357.10">
    <property type="entry name" value="Tetracycline Repressor, domain 2"/>
    <property type="match status" value="1"/>
</dbReference>
<dbReference type="PANTHER" id="PTHR47506:SF1">
    <property type="entry name" value="HTH-TYPE TRANSCRIPTIONAL REGULATOR YJDC"/>
    <property type="match status" value="1"/>
</dbReference>
<reference evidence="6" key="1">
    <citation type="submission" date="2023-07" db="EMBL/GenBank/DDBJ databases">
        <title>Gilvimarinus algae sp. nov., isolated from the surface of Kelp.</title>
        <authorList>
            <person name="Sun Y.Y."/>
            <person name="Gong Y."/>
            <person name="Du Z.J."/>
        </authorList>
    </citation>
    <scope>NUCLEOTIDE SEQUENCE</scope>
    <source>
        <strain evidence="6">SDUM040014</strain>
    </source>
</reference>
<evidence type="ECO:0000259" key="5">
    <source>
        <dbReference type="PROSITE" id="PS50977"/>
    </source>
</evidence>
<dbReference type="Proteomes" id="UP001168380">
    <property type="component" value="Unassembled WGS sequence"/>
</dbReference>
<dbReference type="SUPFAM" id="SSF46689">
    <property type="entry name" value="Homeodomain-like"/>
    <property type="match status" value="1"/>
</dbReference>
<dbReference type="InterPro" id="IPR009057">
    <property type="entry name" value="Homeodomain-like_sf"/>
</dbReference>
<dbReference type="Pfam" id="PF21993">
    <property type="entry name" value="TetR_C_13_2"/>
    <property type="match status" value="1"/>
</dbReference>
<organism evidence="6 7">
    <name type="scientific">Gilvimarinus algae</name>
    <dbReference type="NCBI Taxonomy" id="3058037"/>
    <lineage>
        <taxon>Bacteria</taxon>
        <taxon>Pseudomonadati</taxon>
        <taxon>Pseudomonadota</taxon>
        <taxon>Gammaproteobacteria</taxon>
        <taxon>Cellvibrionales</taxon>
        <taxon>Cellvibrionaceae</taxon>
        <taxon>Gilvimarinus</taxon>
    </lineage>
</organism>
<dbReference type="Pfam" id="PF00440">
    <property type="entry name" value="TetR_N"/>
    <property type="match status" value="1"/>
</dbReference>
<keyword evidence="7" id="KW-1185">Reference proteome</keyword>
<dbReference type="EMBL" id="JAULRT010000027">
    <property type="protein sequence ID" value="MDO3380625.1"/>
    <property type="molecule type" value="Genomic_DNA"/>
</dbReference>
<evidence type="ECO:0000313" key="7">
    <source>
        <dbReference type="Proteomes" id="UP001168380"/>
    </source>
</evidence>
<proteinExistence type="predicted"/>
<feature type="domain" description="HTH tetR-type" evidence="5">
    <location>
        <begin position="4"/>
        <end position="64"/>
    </location>
</feature>
<dbReference type="InterPro" id="IPR036271">
    <property type="entry name" value="Tet_transcr_reg_TetR-rel_C_sf"/>
</dbReference>